<evidence type="ECO:0000313" key="4">
    <source>
        <dbReference type="Proteomes" id="UP000198217"/>
    </source>
</evidence>
<dbReference type="Gene3D" id="3.30.70.2390">
    <property type="match status" value="1"/>
</dbReference>
<dbReference type="InterPro" id="IPR027381">
    <property type="entry name" value="LytR/CpsA/Psr_C"/>
</dbReference>
<feature type="region of interest" description="Disordered" evidence="1">
    <location>
        <begin position="157"/>
        <end position="177"/>
    </location>
</feature>
<sequence>MSFARVRALVVVGLLGVLALVFVVVALVRDTQGSAGLAEGCPEGWPLADVTLREPKDVKINVLNATTDRDGLARQIADDFRNRKFQVKRTADEKKKSDDIAVLRYGPKGVGSAHLLRAYFLDNAELVYDPKRTDDVVDVVLGNSFQQLATTTEVNQSLGDLGSPNAPPESCPAPVEK</sequence>
<evidence type="ECO:0000259" key="2">
    <source>
        <dbReference type="Pfam" id="PF13399"/>
    </source>
</evidence>
<gene>
    <name evidence="3" type="ORF">GA0070609_4230</name>
</gene>
<organism evidence="3 4">
    <name type="scientific">Micromonospora echinaurantiaca</name>
    <dbReference type="NCBI Taxonomy" id="47857"/>
    <lineage>
        <taxon>Bacteria</taxon>
        <taxon>Bacillati</taxon>
        <taxon>Actinomycetota</taxon>
        <taxon>Actinomycetes</taxon>
        <taxon>Micromonosporales</taxon>
        <taxon>Micromonosporaceae</taxon>
        <taxon>Micromonospora</taxon>
    </lineage>
</organism>
<evidence type="ECO:0000313" key="3">
    <source>
        <dbReference type="EMBL" id="SCG67303.1"/>
    </source>
</evidence>
<proteinExistence type="predicted"/>
<keyword evidence="4" id="KW-1185">Reference proteome</keyword>
<name>A0A1C5J9U7_9ACTN</name>
<dbReference type="EMBL" id="LT607750">
    <property type="protein sequence ID" value="SCG67303.1"/>
    <property type="molecule type" value="Genomic_DNA"/>
</dbReference>
<reference evidence="3 4" key="1">
    <citation type="submission" date="2016-06" db="EMBL/GenBank/DDBJ databases">
        <authorList>
            <person name="Kjaerup R.B."/>
            <person name="Dalgaard T.S."/>
            <person name="Juul-Madsen H.R."/>
        </authorList>
    </citation>
    <scope>NUCLEOTIDE SEQUENCE [LARGE SCALE GENOMIC DNA]</scope>
    <source>
        <strain evidence="3 4">DSM 43904</strain>
    </source>
</reference>
<accession>A0A1C5J9U7</accession>
<feature type="domain" description="LytR/CpsA/Psr regulator C-terminal" evidence="2">
    <location>
        <begin position="57"/>
        <end position="145"/>
    </location>
</feature>
<dbReference type="Proteomes" id="UP000198217">
    <property type="component" value="Chromosome I"/>
</dbReference>
<dbReference type="Pfam" id="PF13399">
    <property type="entry name" value="LytR_C"/>
    <property type="match status" value="1"/>
</dbReference>
<dbReference type="AlphaFoldDB" id="A0A1C5J9U7"/>
<evidence type="ECO:0000256" key="1">
    <source>
        <dbReference type="SAM" id="MobiDB-lite"/>
    </source>
</evidence>
<protein>
    <submittedName>
        <fullName evidence="3">LytR cell envelope-related transcriptional attenuator</fullName>
    </submittedName>
</protein>